<accession>A0A098TLV7</accession>
<evidence type="ECO:0000256" key="1">
    <source>
        <dbReference type="SAM" id="MobiDB-lite"/>
    </source>
</evidence>
<organism evidence="2 3">
    <name type="scientific">Neosynechococcus sphagnicola sy1</name>
    <dbReference type="NCBI Taxonomy" id="1497020"/>
    <lineage>
        <taxon>Bacteria</taxon>
        <taxon>Bacillati</taxon>
        <taxon>Cyanobacteriota</taxon>
        <taxon>Cyanophyceae</taxon>
        <taxon>Neosynechococcales</taxon>
        <taxon>Neosynechococcaceae</taxon>
        <taxon>Neosynechococcus</taxon>
    </lineage>
</organism>
<dbReference type="GO" id="GO:0031470">
    <property type="term" value="C:carboxysome"/>
    <property type="evidence" value="ECO:0007669"/>
    <property type="project" value="UniProtKB-ARBA"/>
</dbReference>
<evidence type="ECO:0008006" key="4">
    <source>
        <dbReference type="Google" id="ProtNLM"/>
    </source>
</evidence>
<dbReference type="InterPro" id="IPR011004">
    <property type="entry name" value="Trimer_LpxA-like_sf"/>
</dbReference>
<dbReference type="Gene3D" id="2.160.10.10">
    <property type="entry name" value="Hexapeptide repeat proteins"/>
    <property type="match status" value="1"/>
</dbReference>
<sequence length="208" mass="21267">MYLPPLQPPRTSHVHISGNVFIDESATLAPGVLLRADTGSRILIAAGVCIGMGTILHAHQGNLEIAEGAILGAGVLILGRGQIGANACIGSATTILNSSIPPGLVITPGSLIGDQSRPSAAGNPPPTLPETEGVPVGMSPATPQSEQESGAEIPPDPWAETPAPPMATENTSVNIYGQVQLSQLLGTLMPYRQAVQRLSQEGTAPDIP</sequence>
<proteinExistence type="predicted"/>
<dbReference type="EMBL" id="JJML01000009">
    <property type="protein sequence ID" value="KGF73295.1"/>
    <property type="molecule type" value="Genomic_DNA"/>
</dbReference>
<dbReference type="Proteomes" id="UP000030170">
    <property type="component" value="Unassembled WGS sequence"/>
</dbReference>
<evidence type="ECO:0000313" key="2">
    <source>
        <dbReference type="EMBL" id="KGF73295.1"/>
    </source>
</evidence>
<dbReference type="STRING" id="1497020.DO97_20930"/>
<gene>
    <name evidence="2" type="ORF">DO97_20930</name>
</gene>
<protein>
    <recommendedName>
        <fullName evidence="4">Transferase</fullName>
    </recommendedName>
</protein>
<keyword evidence="3" id="KW-1185">Reference proteome</keyword>
<feature type="region of interest" description="Disordered" evidence="1">
    <location>
        <begin position="108"/>
        <end position="171"/>
    </location>
</feature>
<reference evidence="2 3" key="1">
    <citation type="journal article" date="2014" name="Mol. Ecol.">
        <title>Evolution of Synechococcus.</title>
        <authorList>
            <person name="Dvorak P."/>
            <person name="Casamatta D."/>
            <person name="Hasler P."/>
            <person name="Poulickova A."/>
            <person name="Ondrej V."/>
            <person name="Sanges R."/>
        </authorList>
    </citation>
    <scope>NUCLEOTIDE SEQUENCE [LARGE SCALE GENOMIC DNA]</scope>
    <source>
        <strain evidence="2 3">CAUP A 1101</strain>
    </source>
</reference>
<evidence type="ECO:0000313" key="3">
    <source>
        <dbReference type="Proteomes" id="UP000030170"/>
    </source>
</evidence>
<feature type="compositionally biased region" description="Pro residues" evidence="1">
    <location>
        <begin position="154"/>
        <end position="165"/>
    </location>
</feature>
<dbReference type="GO" id="GO:0043886">
    <property type="term" value="F:structural constituent of carboxysome shell"/>
    <property type="evidence" value="ECO:0007669"/>
    <property type="project" value="UniProtKB-ARBA"/>
</dbReference>
<dbReference type="OrthoDB" id="481965at2"/>
<name>A0A098TLV7_9CYAN</name>
<dbReference type="SUPFAM" id="SSF51161">
    <property type="entry name" value="Trimeric LpxA-like enzymes"/>
    <property type="match status" value="1"/>
</dbReference>
<comment type="caution">
    <text evidence="2">The sequence shown here is derived from an EMBL/GenBank/DDBJ whole genome shotgun (WGS) entry which is preliminary data.</text>
</comment>
<dbReference type="AlphaFoldDB" id="A0A098TLV7"/>